<evidence type="ECO:0000259" key="1">
    <source>
        <dbReference type="PROSITE" id="PS50832"/>
    </source>
</evidence>
<proteinExistence type="predicted"/>
<dbReference type="AlphaFoldDB" id="A0A6C0HPQ4"/>
<dbReference type="EMBL" id="MN739995">
    <property type="protein sequence ID" value="QHT82085.1"/>
    <property type="molecule type" value="Genomic_DNA"/>
</dbReference>
<protein>
    <recommendedName>
        <fullName evidence="1">S1-like domain-containing protein</fullName>
    </recommendedName>
</protein>
<dbReference type="PROSITE" id="PS50832">
    <property type="entry name" value="S1_IF1_TYPE"/>
    <property type="match status" value="1"/>
</dbReference>
<dbReference type="GO" id="GO:0003723">
    <property type="term" value="F:RNA binding"/>
    <property type="evidence" value="ECO:0007669"/>
    <property type="project" value="InterPro"/>
</dbReference>
<sequence length="130" mass="14721">MKVSTDPSEYYAIVTKMTGGRICVVKCQDGVERLCHIRGTFSGKFKGGNFIKVGAWLLVGLRDWASKTEGKRECCDLLYVYSDREKETLIQSTPNLSVLQQQDQAQKDWKDEDMGITMSEDAEPVNFEDI</sequence>
<dbReference type="Pfam" id="PF01176">
    <property type="entry name" value="eIF-1a"/>
    <property type="match status" value="1"/>
</dbReference>
<dbReference type="SUPFAM" id="SSF50249">
    <property type="entry name" value="Nucleic acid-binding proteins"/>
    <property type="match status" value="1"/>
</dbReference>
<name>A0A6C0HPQ4_9ZZZZ</name>
<dbReference type="Gene3D" id="2.40.50.140">
    <property type="entry name" value="Nucleic acid-binding proteins"/>
    <property type="match status" value="1"/>
</dbReference>
<dbReference type="GO" id="GO:0003743">
    <property type="term" value="F:translation initiation factor activity"/>
    <property type="evidence" value="ECO:0007669"/>
    <property type="project" value="InterPro"/>
</dbReference>
<dbReference type="InterPro" id="IPR001253">
    <property type="entry name" value="TIF_eIF-1A"/>
</dbReference>
<dbReference type="SMART" id="SM00652">
    <property type="entry name" value="eIF1a"/>
    <property type="match status" value="1"/>
</dbReference>
<feature type="domain" description="S1-like" evidence="1">
    <location>
        <begin position="1"/>
        <end position="82"/>
    </location>
</feature>
<evidence type="ECO:0000313" key="2">
    <source>
        <dbReference type="EMBL" id="QHT82085.1"/>
    </source>
</evidence>
<accession>A0A6C0HPQ4</accession>
<organism evidence="2">
    <name type="scientific">viral metagenome</name>
    <dbReference type="NCBI Taxonomy" id="1070528"/>
    <lineage>
        <taxon>unclassified sequences</taxon>
        <taxon>metagenomes</taxon>
        <taxon>organismal metagenomes</taxon>
    </lineage>
</organism>
<dbReference type="InterPro" id="IPR012340">
    <property type="entry name" value="NA-bd_OB-fold"/>
</dbReference>
<dbReference type="InterPro" id="IPR006196">
    <property type="entry name" value="RNA-binding_domain_S1_IF1"/>
</dbReference>
<reference evidence="2" key="1">
    <citation type="journal article" date="2020" name="Nature">
        <title>Giant virus diversity and host interactions through global metagenomics.</title>
        <authorList>
            <person name="Schulz F."/>
            <person name="Roux S."/>
            <person name="Paez-Espino D."/>
            <person name="Jungbluth S."/>
            <person name="Walsh D.A."/>
            <person name="Denef V.J."/>
            <person name="McMahon K.D."/>
            <person name="Konstantinidis K.T."/>
            <person name="Eloe-Fadrosh E.A."/>
            <person name="Kyrpides N.C."/>
            <person name="Woyke T."/>
        </authorList>
    </citation>
    <scope>NUCLEOTIDE SEQUENCE</scope>
    <source>
        <strain evidence="2">GVMAG-M-3300023184-160</strain>
    </source>
</reference>